<organism evidence="1 2">
    <name type="scientific">Bipolaris oryzae ATCC 44560</name>
    <dbReference type="NCBI Taxonomy" id="930090"/>
    <lineage>
        <taxon>Eukaryota</taxon>
        <taxon>Fungi</taxon>
        <taxon>Dikarya</taxon>
        <taxon>Ascomycota</taxon>
        <taxon>Pezizomycotina</taxon>
        <taxon>Dothideomycetes</taxon>
        <taxon>Pleosporomycetidae</taxon>
        <taxon>Pleosporales</taxon>
        <taxon>Pleosporineae</taxon>
        <taxon>Pleosporaceae</taxon>
        <taxon>Bipolaris</taxon>
    </lineage>
</organism>
<dbReference type="OrthoDB" id="21072at2759"/>
<reference evidence="1 2" key="1">
    <citation type="journal article" date="2013" name="PLoS Genet.">
        <title>Comparative genome structure, secondary metabolite, and effector coding capacity across Cochliobolus pathogens.</title>
        <authorList>
            <person name="Condon B.J."/>
            <person name="Leng Y."/>
            <person name="Wu D."/>
            <person name="Bushley K.E."/>
            <person name="Ohm R.A."/>
            <person name="Otillar R."/>
            <person name="Martin J."/>
            <person name="Schackwitz W."/>
            <person name="Grimwood J."/>
            <person name="MohdZainudin N."/>
            <person name="Xue C."/>
            <person name="Wang R."/>
            <person name="Manning V.A."/>
            <person name="Dhillon B."/>
            <person name="Tu Z.J."/>
            <person name="Steffenson B.J."/>
            <person name="Salamov A."/>
            <person name="Sun H."/>
            <person name="Lowry S."/>
            <person name="LaButti K."/>
            <person name="Han J."/>
            <person name="Copeland A."/>
            <person name="Lindquist E."/>
            <person name="Barry K."/>
            <person name="Schmutz J."/>
            <person name="Baker S.E."/>
            <person name="Ciuffetti L.M."/>
            <person name="Grigoriev I.V."/>
            <person name="Zhong S."/>
            <person name="Turgeon B.G."/>
        </authorList>
    </citation>
    <scope>NUCLEOTIDE SEQUENCE [LARGE SCALE GENOMIC DNA]</scope>
    <source>
        <strain evidence="1 2">ATCC 44560</strain>
    </source>
</reference>
<name>W6Z7P9_COCMI</name>
<keyword evidence="2" id="KW-1185">Reference proteome</keyword>
<evidence type="ECO:0000313" key="2">
    <source>
        <dbReference type="Proteomes" id="UP000054032"/>
    </source>
</evidence>
<sequence length="440" mass="49292">MERRLLLPKIIVSDYTITPPISTSYHAIKPFHPQKEDTIFFGQTYKLIKSLLMPPRCPHDPNKRRWPCEFCGIVATRAYWTCAALLLDYYADFYAHDSAIMQSIWFHLFDIWQESAVWLIDGLILESQCVGVSEAYRARNAAKAQAFVKNVRDTVELVEVVLWGRKQSINTAAAAHPTQDTILYDPRGEVWRSSGEYDTGPWISGVKPWCQFLYNGGPGVVPPPLPPTFACQKTNDHNNNNNNNTDGKVIIKTTRYIPHPAIAILTAHTRRARALARKYYSSSSSSPETTLRRLNEFDAYTPIFPSPRHPVHTFTSPLTGHTVSYALGNGAPPVLRHVGFADPELVEEPADWSLLDDCVAICKGLEPYLGISRTMGAGGGPVDEAAFDVWTVVETWEKGGGEGRKEDEDEEGKKVVELGDMFENWCGIRECEVGFSRSGR</sequence>
<dbReference type="Proteomes" id="UP000054032">
    <property type="component" value="Unassembled WGS sequence"/>
</dbReference>
<dbReference type="EMBL" id="KI963949">
    <property type="protein sequence ID" value="EUC47742.1"/>
    <property type="molecule type" value="Genomic_DNA"/>
</dbReference>
<protein>
    <submittedName>
        <fullName evidence="1">Uncharacterized protein</fullName>
    </submittedName>
</protein>
<accession>W6Z7P9</accession>
<dbReference type="eggNOG" id="ENOG502S3V4">
    <property type="taxonomic scope" value="Eukaryota"/>
</dbReference>
<dbReference type="KEGG" id="bor:COCMIDRAFT_89328"/>
<dbReference type="RefSeq" id="XP_007685796.1">
    <property type="nucleotide sequence ID" value="XM_007687606.1"/>
</dbReference>
<evidence type="ECO:0000313" key="1">
    <source>
        <dbReference type="EMBL" id="EUC47742.1"/>
    </source>
</evidence>
<dbReference type="HOGENOM" id="CLU_050271_0_0_1"/>
<dbReference type="GeneID" id="19127458"/>
<proteinExistence type="predicted"/>
<gene>
    <name evidence="1" type="ORF">COCMIDRAFT_89328</name>
</gene>
<dbReference type="AlphaFoldDB" id="W6Z7P9"/>